<organism evidence="2">
    <name type="scientific">Aspergillus niger</name>
    <dbReference type="NCBI Taxonomy" id="5061"/>
    <lineage>
        <taxon>Eukaryota</taxon>
        <taxon>Fungi</taxon>
        <taxon>Dikarya</taxon>
        <taxon>Ascomycota</taxon>
        <taxon>Pezizomycotina</taxon>
        <taxon>Eurotiomycetes</taxon>
        <taxon>Eurotiomycetidae</taxon>
        <taxon>Eurotiales</taxon>
        <taxon>Aspergillaceae</taxon>
        <taxon>Aspergillus</taxon>
        <taxon>Aspergillus subgen. Circumdati</taxon>
    </lineage>
</organism>
<feature type="region of interest" description="Disordered" evidence="1">
    <location>
        <begin position="1"/>
        <end position="21"/>
    </location>
</feature>
<name>A0AAJ8BPW3_ASPNG</name>
<reference evidence="2" key="1">
    <citation type="submission" date="2025-02" db="EMBL/GenBank/DDBJ databases">
        <authorList>
            <consortium name="NCBI Genome Project"/>
        </authorList>
    </citation>
    <scope>NUCLEOTIDE SEQUENCE</scope>
</reference>
<evidence type="ECO:0000313" key="2">
    <source>
        <dbReference type="RefSeq" id="XP_059600763.1"/>
    </source>
</evidence>
<dbReference type="AlphaFoldDB" id="A0AAJ8BPW3"/>
<dbReference type="VEuPathDB" id="FungiDB:An05g00860"/>
<evidence type="ECO:0000256" key="1">
    <source>
        <dbReference type="SAM" id="MobiDB-lite"/>
    </source>
</evidence>
<reference evidence="2" key="2">
    <citation type="submission" date="2025-08" db="UniProtKB">
        <authorList>
            <consortium name="RefSeq"/>
        </authorList>
    </citation>
    <scope>IDENTIFICATION</scope>
</reference>
<proteinExistence type="predicted"/>
<gene>
    <name evidence="2" type="ORF">An05g00860</name>
</gene>
<dbReference type="RefSeq" id="XP_059600763.1">
    <property type="nucleotide sequence ID" value="XM_059747878.1"/>
</dbReference>
<accession>A0AAJ8BPW3</accession>
<dbReference type="GeneID" id="84591112"/>
<protein>
    <submittedName>
        <fullName evidence="2">Uncharacterized protein</fullName>
    </submittedName>
</protein>
<sequence length="119" mass="13232">MPWGSKLETTTTPTGLHREVDPSTDFLLSSLTARTCRSAALPGIVVPRRRRGSGGSRSARNIHTNYLILTLIQKKRKRESWICSTIGKCRREEDESGINGRGSWEAARPRQDISARPAS</sequence>
<dbReference type="KEGG" id="ang:An05g00860"/>
<feature type="region of interest" description="Disordered" evidence="1">
    <location>
        <begin position="90"/>
        <end position="119"/>
    </location>
</feature>